<dbReference type="OrthoDB" id="9798208at2"/>
<organism evidence="4 5">
    <name type="scientific">Neobacillus bataviensis LMG 21833</name>
    <dbReference type="NCBI Taxonomy" id="1117379"/>
    <lineage>
        <taxon>Bacteria</taxon>
        <taxon>Bacillati</taxon>
        <taxon>Bacillota</taxon>
        <taxon>Bacilli</taxon>
        <taxon>Bacillales</taxon>
        <taxon>Bacillaceae</taxon>
        <taxon>Neobacillus</taxon>
    </lineage>
</organism>
<proteinExistence type="inferred from homology"/>
<dbReference type="GO" id="GO:0061522">
    <property type="term" value="F:1,4-dihydroxy-2-naphthoyl-CoA thioesterase activity"/>
    <property type="evidence" value="ECO:0007669"/>
    <property type="project" value="TreeGrafter"/>
</dbReference>
<dbReference type="Gene3D" id="3.10.129.10">
    <property type="entry name" value="Hotdog Thioesterase"/>
    <property type="match status" value="1"/>
</dbReference>
<dbReference type="Pfam" id="PF03061">
    <property type="entry name" value="4HBT"/>
    <property type="match status" value="1"/>
</dbReference>
<keyword evidence="2" id="KW-0378">Hydrolase</keyword>
<evidence type="ECO:0000259" key="3">
    <source>
        <dbReference type="Pfam" id="PF03061"/>
    </source>
</evidence>
<protein>
    <submittedName>
        <fullName evidence="4">Thioesterase superfamily protein</fullName>
    </submittedName>
</protein>
<dbReference type="STRING" id="1117379.BABA_25921"/>
<dbReference type="EMBL" id="AJLS01000186">
    <property type="protein sequence ID" value="EKN62451.1"/>
    <property type="molecule type" value="Genomic_DNA"/>
</dbReference>
<accession>K6DNV9</accession>
<dbReference type="PANTHER" id="PTHR43240">
    <property type="entry name" value="1,4-DIHYDROXY-2-NAPHTHOYL-COA THIOESTERASE 1"/>
    <property type="match status" value="1"/>
</dbReference>
<dbReference type="PANTHER" id="PTHR43240:SF5">
    <property type="entry name" value="1,4-DIHYDROXY-2-NAPHTHOYL-COA THIOESTERASE 1"/>
    <property type="match status" value="1"/>
</dbReference>
<dbReference type="InterPro" id="IPR006683">
    <property type="entry name" value="Thioestr_dom"/>
</dbReference>
<dbReference type="NCBIfam" id="TIGR00369">
    <property type="entry name" value="unchar_dom_1"/>
    <property type="match status" value="1"/>
</dbReference>
<dbReference type="RefSeq" id="WP_007088171.1">
    <property type="nucleotide sequence ID" value="NZ_AJLS01000186.1"/>
</dbReference>
<gene>
    <name evidence="4" type="ORF">BABA_25921</name>
</gene>
<dbReference type="GO" id="GO:0005829">
    <property type="term" value="C:cytosol"/>
    <property type="evidence" value="ECO:0007669"/>
    <property type="project" value="TreeGrafter"/>
</dbReference>
<feature type="domain" description="Thioesterase" evidence="3">
    <location>
        <begin position="36"/>
        <end position="114"/>
    </location>
</feature>
<dbReference type="PATRIC" id="fig|1117379.3.peg.5375"/>
<reference evidence="4 5" key="1">
    <citation type="journal article" date="2012" name="Front. Microbiol.">
        <title>Redundancy and modularity in membrane-associated dissimilatory nitrate reduction in Bacillus.</title>
        <authorList>
            <person name="Heylen K."/>
            <person name="Keltjens J."/>
        </authorList>
    </citation>
    <scope>NUCLEOTIDE SEQUENCE [LARGE SCALE GENOMIC DNA]</scope>
    <source>
        <strain evidence="5">LMG 21833T</strain>
    </source>
</reference>
<dbReference type="InterPro" id="IPR029069">
    <property type="entry name" value="HotDog_dom_sf"/>
</dbReference>
<sequence>MVKDTLLESLGIEITHLEKGKVIATMPVDERTKQPMGLLHGGASVALAETVASVGAYELVDKETQAVAGLEINANHVRPTTEGMVTAVGTVLHQGKSTMVWDIKITDGQDRLICVSRCTMAVMKLRN</sequence>
<evidence type="ECO:0000256" key="2">
    <source>
        <dbReference type="ARBA" id="ARBA00022801"/>
    </source>
</evidence>
<dbReference type="InterPro" id="IPR003736">
    <property type="entry name" value="PAAI_dom"/>
</dbReference>
<evidence type="ECO:0000313" key="4">
    <source>
        <dbReference type="EMBL" id="EKN62451.1"/>
    </source>
</evidence>
<dbReference type="SUPFAM" id="SSF54637">
    <property type="entry name" value="Thioesterase/thiol ester dehydrase-isomerase"/>
    <property type="match status" value="1"/>
</dbReference>
<dbReference type="eggNOG" id="COG2050">
    <property type="taxonomic scope" value="Bacteria"/>
</dbReference>
<comment type="caution">
    <text evidence="4">The sequence shown here is derived from an EMBL/GenBank/DDBJ whole genome shotgun (WGS) entry which is preliminary data.</text>
</comment>
<name>K6DNV9_9BACI</name>
<evidence type="ECO:0000256" key="1">
    <source>
        <dbReference type="ARBA" id="ARBA00008324"/>
    </source>
</evidence>
<dbReference type="CDD" id="cd03443">
    <property type="entry name" value="PaaI_thioesterase"/>
    <property type="match status" value="1"/>
</dbReference>
<dbReference type="AlphaFoldDB" id="K6DNV9"/>
<dbReference type="Proteomes" id="UP000006316">
    <property type="component" value="Unassembled WGS sequence"/>
</dbReference>
<comment type="similarity">
    <text evidence="1">Belongs to the thioesterase PaaI family.</text>
</comment>
<keyword evidence="5" id="KW-1185">Reference proteome</keyword>
<evidence type="ECO:0000313" key="5">
    <source>
        <dbReference type="Proteomes" id="UP000006316"/>
    </source>
</evidence>